<gene>
    <name evidence="2" type="ORF">ACHAWU_004086</name>
</gene>
<evidence type="ECO:0000313" key="2">
    <source>
        <dbReference type="EMBL" id="KAL3764274.1"/>
    </source>
</evidence>
<sequence length="169" mass="18598">MTNASMWRMGPSAWLPLISLIVVAVKTRSFAPSPANGTGRTYLNGQHSQSYSYLGSNEGHSAAQKEREQVMEMSSIAGAEAISKLDLEERTKRAMLAEVVEDRIFELADQLELLIKQNNGLVDASDSIKEQVMEMAKETKNLQVQYDDLVNGRPSLLLDLDGIGNGQLN</sequence>
<dbReference type="AlphaFoldDB" id="A0ABD3MK19"/>
<proteinExistence type="predicted"/>
<dbReference type="Proteomes" id="UP001530293">
    <property type="component" value="Unassembled WGS sequence"/>
</dbReference>
<protein>
    <submittedName>
        <fullName evidence="2">Uncharacterized protein</fullName>
    </submittedName>
</protein>
<dbReference type="EMBL" id="JALLBG020000108">
    <property type="protein sequence ID" value="KAL3764274.1"/>
    <property type="molecule type" value="Genomic_DNA"/>
</dbReference>
<reference evidence="2 3" key="1">
    <citation type="submission" date="2024-10" db="EMBL/GenBank/DDBJ databases">
        <title>Updated reference genomes for cyclostephanoid diatoms.</title>
        <authorList>
            <person name="Roberts W.R."/>
            <person name="Alverson A.J."/>
        </authorList>
    </citation>
    <scope>NUCLEOTIDE SEQUENCE [LARGE SCALE GENOMIC DNA]</scope>
    <source>
        <strain evidence="2 3">AJA232-27</strain>
    </source>
</reference>
<keyword evidence="3" id="KW-1185">Reference proteome</keyword>
<accession>A0ABD3MK19</accession>
<feature type="chain" id="PRO_5044852096" evidence="1">
    <location>
        <begin position="30"/>
        <end position="169"/>
    </location>
</feature>
<comment type="caution">
    <text evidence="2">The sequence shown here is derived from an EMBL/GenBank/DDBJ whole genome shotgun (WGS) entry which is preliminary data.</text>
</comment>
<evidence type="ECO:0000313" key="3">
    <source>
        <dbReference type="Proteomes" id="UP001530293"/>
    </source>
</evidence>
<organism evidence="2 3">
    <name type="scientific">Discostella pseudostelligera</name>
    <dbReference type="NCBI Taxonomy" id="259834"/>
    <lineage>
        <taxon>Eukaryota</taxon>
        <taxon>Sar</taxon>
        <taxon>Stramenopiles</taxon>
        <taxon>Ochrophyta</taxon>
        <taxon>Bacillariophyta</taxon>
        <taxon>Coscinodiscophyceae</taxon>
        <taxon>Thalassiosirophycidae</taxon>
        <taxon>Stephanodiscales</taxon>
        <taxon>Stephanodiscaceae</taxon>
        <taxon>Discostella</taxon>
    </lineage>
</organism>
<evidence type="ECO:0000256" key="1">
    <source>
        <dbReference type="SAM" id="SignalP"/>
    </source>
</evidence>
<keyword evidence="1" id="KW-0732">Signal</keyword>
<name>A0ABD3MK19_9STRA</name>
<feature type="signal peptide" evidence="1">
    <location>
        <begin position="1"/>
        <end position="29"/>
    </location>
</feature>